<feature type="transmembrane region" description="Helical" evidence="1">
    <location>
        <begin position="119"/>
        <end position="144"/>
    </location>
</feature>
<evidence type="ECO:0008006" key="4">
    <source>
        <dbReference type="Google" id="ProtNLM"/>
    </source>
</evidence>
<accession>A0AAE4JHE5</accession>
<feature type="transmembrane region" description="Helical" evidence="1">
    <location>
        <begin position="181"/>
        <end position="200"/>
    </location>
</feature>
<reference evidence="2 3" key="1">
    <citation type="submission" date="2022-06" db="EMBL/GenBank/DDBJ databases">
        <title>Haloarcula sp. a new haloarchaeum isolate from saline soil.</title>
        <authorList>
            <person name="Strakova D."/>
            <person name="Galisteo C."/>
            <person name="Sanchez-Porro C."/>
            <person name="Ventosa A."/>
        </authorList>
    </citation>
    <scope>NUCLEOTIDE SEQUENCE [LARGE SCALE GENOMIC DNA]</scope>
    <source>
        <strain evidence="2 3">S1AR25-5A</strain>
    </source>
</reference>
<dbReference type="RefSeq" id="WP_310897040.1">
    <property type="nucleotide sequence ID" value="NZ_JAMQOM010000005.1"/>
</dbReference>
<evidence type="ECO:0000313" key="2">
    <source>
        <dbReference type="EMBL" id="MDS0222423.1"/>
    </source>
</evidence>
<keyword evidence="3" id="KW-1185">Reference proteome</keyword>
<dbReference type="EMBL" id="JAMQOM010000005">
    <property type="protein sequence ID" value="MDS0222423.1"/>
    <property type="molecule type" value="Genomic_DNA"/>
</dbReference>
<comment type="caution">
    <text evidence="2">The sequence shown here is derived from an EMBL/GenBank/DDBJ whole genome shotgun (WGS) entry which is preliminary data.</text>
</comment>
<keyword evidence="1" id="KW-0472">Membrane</keyword>
<dbReference type="AlphaFoldDB" id="A0AAE4JHE5"/>
<feature type="transmembrane region" description="Helical" evidence="1">
    <location>
        <begin position="88"/>
        <end position="107"/>
    </location>
</feature>
<organism evidence="2 3">
    <name type="scientific">Haloarcula terrestris</name>
    <dbReference type="NCBI Taxonomy" id="2950533"/>
    <lineage>
        <taxon>Archaea</taxon>
        <taxon>Methanobacteriati</taxon>
        <taxon>Methanobacteriota</taxon>
        <taxon>Stenosarchaea group</taxon>
        <taxon>Halobacteria</taxon>
        <taxon>Halobacteriales</taxon>
        <taxon>Haloarculaceae</taxon>
        <taxon>Haloarcula</taxon>
    </lineage>
</organism>
<sequence length="208" mass="21700">MARRLHRAAGLLLALSAVCLVIVVLPLDLWPAPQPGDSYVFDPPLFSAIWVQRTLVPALTVIANILGLIGLSVLFRRDSESMSRLQRVFAFAGLVGGGTCVLGTLLFTSAGPNDIGTELTALLVLGLSFVLICWGLIGWGVGYLRSESLRLGAALAGTPVVIGVYLGLSIAGITIPSGGGVLLIIPPSITALVVGFDLWVDDDTSDHG</sequence>
<evidence type="ECO:0000313" key="3">
    <source>
        <dbReference type="Proteomes" id="UP001253439"/>
    </source>
</evidence>
<gene>
    <name evidence="2" type="ORF">NDI54_13830</name>
</gene>
<protein>
    <recommendedName>
        <fullName evidence="4">DUF998 domain-containing protein</fullName>
    </recommendedName>
</protein>
<keyword evidence="1" id="KW-1133">Transmembrane helix</keyword>
<keyword evidence="1" id="KW-0812">Transmembrane</keyword>
<evidence type="ECO:0000256" key="1">
    <source>
        <dbReference type="SAM" id="Phobius"/>
    </source>
</evidence>
<dbReference type="Proteomes" id="UP001253439">
    <property type="component" value="Unassembled WGS sequence"/>
</dbReference>
<proteinExistence type="predicted"/>
<feature type="transmembrane region" description="Helical" evidence="1">
    <location>
        <begin position="151"/>
        <end position="175"/>
    </location>
</feature>
<name>A0AAE4JHE5_9EURY</name>
<feature type="transmembrane region" description="Helical" evidence="1">
    <location>
        <begin position="55"/>
        <end position="76"/>
    </location>
</feature>